<keyword evidence="2" id="KW-1185">Reference proteome</keyword>
<accession>G0NDE7</accession>
<protein>
    <submittedName>
        <fullName evidence="1">Uncharacterized protein</fullName>
    </submittedName>
</protein>
<dbReference type="AlphaFoldDB" id="G0NDE7"/>
<proteinExistence type="predicted"/>
<evidence type="ECO:0000313" key="2">
    <source>
        <dbReference type="Proteomes" id="UP000008068"/>
    </source>
</evidence>
<gene>
    <name evidence="1" type="ORF">CAEBREN_24346</name>
</gene>
<name>G0NDE7_CAEBE</name>
<dbReference type="Proteomes" id="UP000008068">
    <property type="component" value="Unassembled WGS sequence"/>
</dbReference>
<dbReference type="InParanoid" id="G0NDE7"/>
<dbReference type="HOGENOM" id="CLU_2656663_0_0_1"/>
<evidence type="ECO:0000313" key="1">
    <source>
        <dbReference type="EMBL" id="EGT58263.1"/>
    </source>
</evidence>
<reference evidence="2" key="1">
    <citation type="submission" date="2011-07" db="EMBL/GenBank/DDBJ databases">
        <authorList>
            <consortium name="Caenorhabditis brenneri Sequencing and Analysis Consortium"/>
            <person name="Wilson R.K."/>
        </authorList>
    </citation>
    <scope>NUCLEOTIDE SEQUENCE [LARGE SCALE GENOMIC DNA]</scope>
    <source>
        <strain evidence="2">PB2801</strain>
    </source>
</reference>
<sequence>MLTTLDLVVSQLIFPKYNFFLLVQRMRYSSTATPGAQPTIEGFVHNSGSSSLPIYISLYMHQEEGSEEATARPKLR</sequence>
<organism evidence="2">
    <name type="scientific">Caenorhabditis brenneri</name>
    <name type="common">Nematode worm</name>
    <dbReference type="NCBI Taxonomy" id="135651"/>
    <lineage>
        <taxon>Eukaryota</taxon>
        <taxon>Metazoa</taxon>
        <taxon>Ecdysozoa</taxon>
        <taxon>Nematoda</taxon>
        <taxon>Chromadorea</taxon>
        <taxon>Rhabditida</taxon>
        <taxon>Rhabditina</taxon>
        <taxon>Rhabditomorpha</taxon>
        <taxon>Rhabditoidea</taxon>
        <taxon>Rhabditidae</taxon>
        <taxon>Peloderinae</taxon>
        <taxon>Caenorhabditis</taxon>
    </lineage>
</organism>
<dbReference type="EMBL" id="GL379867">
    <property type="protein sequence ID" value="EGT58263.1"/>
    <property type="molecule type" value="Genomic_DNA"/>
</dbReference>